<dbReference type="PANTHER" id="PTHR30304">
    <property type="entry name" value="D-TAGATOSE-1,6-BISPHOSPHATE ALDOLASE"/>
    <property type="match status" value="1"/>
</dbReference>
<feature type="binding site" evidence="5">
    <location>
        <begin position="209"/>
        <end position="211"/>
    </location>
    <ligand>
        <name>dihydroxyacetone phosphate</name>
        <dbReference type="ChEBI" id="CHEBI:57642"/>
    </ligand>
</feature>
<evidence type="ECO:0000256" key="2">
    <source>
        <dbReference type="ARBA" id="ARBA00022833"/>
    </source>
</evidence>
<feature type="binding site" evidence="5">
    <location>
        <begin position="251"/>
        <end position="254"/>
    </location>
    <ligand>
        <name>dihydroxyacetone phosphate</name>
        <dbReference type="ChEBI" id="CHEBI:57642"/>
    </ligand>
</feature>
<gene>
    <name evidence="7" type="primary">fba</name>
    <name evidence="7" type="ORF">F9K24_01570</name>
</gene>
<dbReference type="PIRSF" id="PIRSF001359">
    <property type="entry name" value="F_bP_aldolase_II"/>
    <property type="match status" value="1"/>
</dbReference>
<evidence type="ECO:0000256" key="5">
    <source>
        <dbReference type="PIRSR" id="PIRSR001359-2"/>
    </source>
</evidence>
<keyword evidence="2 6" id="KW-0862">Zinc</keyword>
<evidence type="ECO:0000313" key="8">
    <source>
        <dbReference type="Proteomes" id="UP000460298"/>
    </source>
</evidence>
<organism evidence="7 8">
    <name type="scientific">Leptonema illini</name>
    <dbReference type="NCBI Taxonomy" id="183"/>
    <lineage>
        <taxon>Bacteria</taxon>
        <taxon>Pseudomonadati</taxon>
        <taxon>Spirochaetota</taxon>
        <taxon>Spirochaetia</taxon>
        <taxon>Leptospirales</taxon>
        <taxon>Leptospiraceae</taxon>
        <taxon>Leptonema</taxon>
    </lineage>
</organism>
<feature type="binding site" evidence="6">
    <location>
        <position position="133"/>
    </location>
    <ligand>
        <name>Zn(2+)</name>
        <dbReference type="ChEBI" id="CHEBI:29105"/>
        <label>2</label>
    </ligand>
</feature>
<feature type="binding site" evidence="6">
    <location>
        <position position="103"/>
    </location>
    <ligand>
        <name>Zn(2+)</name>
        <dbReference type="ChEBI" id="CHEBI:29105"/>
        <label>2</label>
    </ligand>
</feature>
<feature type="binding site" evidence="6">
    <location>
        <position position="208"/>
    </location>
    <ligand>
        <name>Zn(2+)</name>
        <dbReference type="ChEBI" id="CHEBI:29105"/>
        <label>1</label>
        <note>catalytic</note>
    </ligand>
</feature>
<dbReference type="Pfam" id="PF01116">
    <property type="entry name" value="F_bP_aldolase"/>
    <property type="match status" value="2"/>
</dbReference>
<sequence length="314" mass="34013">MPLQSPGLMFRKALNFRYAVGAFNVNNMEMLQGIVEAARSVRSPVILQVSAGARKYAGHDYLVKMVEAAATTDVPIALHLDHGADFEICKAAIDGGFNSVMIDGSHHSFEENIRLTRRVVDYADERGVFVEAELGQLAGVEDDVSAEHSVFTDPDQAVEFVHRTGCHSLAVAIGTSHGAYKFKGAARLDFERLSRIHTLMPGYPLVLHGASSVPAALIEEANRYGAKIEDAQGVPEEMLREATTMGVAKINIDTDLRLAAVMALRRAMAGNPAEFDPRKFFGPVRDAIREIVQHKMKNVLGSAGRADDVIGAAS</sequence>
<dbReference type="Proteomes" id="UP000460298">
    <property type="component" value="Unassembled WGS sequence"/>
</dbReference>
<evidence type="ECO:0000256" key="6">
    <source>
        <dbReference type="PIRSR" id="PIRSR001359-3"/>
    </source>
</evidence>
<dbReference type="InterPro" id="IPR050246">
    <property type="entry name" value="Class_II_FBP_aldolase"/>
</dbReference>
<dbReference type="EC" id="4.1.2.13" evidence="7"/>
<dbReference type="SUPFAM" id="SSF51569">
    <property type="entry name" value="Aldolase"/>
    <property type="match status" value="1"/>
</dbReference>
<dbReference type="InterPro" id="IPR000771">
    <property type="entry name" value="FBA_II"/>
</dbReference>
<feature type="binding site" evidence="6">
    <location>
        <position position="82"/>
    </location>
    <ligand>
        <name>Zn(2+)</name>
        <dbReference type="ChEBI" id="CHEBI:29105"/>
        <label>1</label>
        <note>catalytic</note>
    </ligand>
</feature>
<dbReference type="PROSITE" id="PS00602">
    <property type="entry name" value="ALDOLASE_CLASS_II_1"/>
    <property type="match status" value="1"/>
</dbReference>
<feature type="active site" description="Proton donor" evidence="4">
    <location>
        <position position="81"/>
    </location>
</feature>
<evidence type="ECO:0000313" key="7">
    <source>
        <dbReference type="EMBL" id="KAB2935443.1"/>
    </source>
</evidence>
<dbReference type="GO" id="GO:0030388">
    <property type="term" value="P:fructose 1,6-bisphosphate metabolic process"/>
    <property type="evidence" value="ECO:0007669"/>
    <property type="project" value="InterPro"/>
</dbReference>
<dbReference type="AlphaFoldDB" id="A0A833H596"/>
<dbReference type="GO" id="GO:0004332">
    <property type="term" value="F:fructose-bisphosphate aldolase activity"/>
    <property type="evidence" value="ECO:0007669"/>
    <property type="project" value="UniProtKB-EC"/>
</dbReference>
<accession>A0A833H596</accession>
<dbReference type="NCBIfam" id="TIGR00167">
    <property type="entry name" value="cbbA"/>
    <property type="match status" value="1"/>
</dbReference>
<dbReference type="CDD" id="cd00947">
    <property type="entry name" value="TBP_aldolase_IIB"/>
    <property type="match status" value="1"/>
</dbReference>
<dbReference type="InterPro" id="IPR013785">
    <property type="entry name" value="Aldolase_TIM"/>
</dbReference>
<evidence type="ECO:0000256" key="4">
    <source>
        <dbReference type="PIRSR" id="PIRSR001359-1"/>
    </source>
</evidence>
<dbReference type="NCBIfam" id="TIGR01859">
    <property type="entry name" value="fruc_bis_ald"/>
    <property type="match status" value="1"/>
</dbReference>
<dbReference type="PANTHER" id="PTHR30304:SF0">
    <property type="entry name" value="D-TAGATOSE-1,6-BISPHOSPHATE ALDOLASE SUBUNIT GATY-RELATED"/>
    <property type="match status" value="1"/>
</dbReference>
<dbReference type="GO" id="GO:0008270">
    <property type="term" value="F:zinc ion binding"/>
    <property type="evidence" value="ECO:0007669"/>
    <property type="project" value="InterPro"/>
</dbReference>
<protein>
    <submittedName>
        <fullName evidence="7">Class II fructose-1,6-bisphosphate aldolase</fullName>
        <ecNumber evidence="7">4.1.2.13</ecNumber>
    </submittedName>
</protein>
<dbReference type="InterPro" id="IPR011289">
    <property type="entry name" value="Fruc_bis_ald_class-2"/>
</dbReference>
<dbReference type="EMBL" id="WBUI01000001">
    <property type="protein sequence ID" value="KAB2935443.1"/>
    <property type="molecule type" value="Genomic_DNA"/>
</dbReference>
<evidence type="ECO:0000256" key="1">
    <source>
        <dbReference type="ARBA" id="ARBA00022723"/>
    </source>
</evidence>
<proteinExistence type="predicted"/>
<feature type="binding site" evidence="6">
    <location>
        <position position="177"/>
    </location>
    <ligand>
        <name>Zn(2+)</name>
        <dbReference type="ChEBI" id="CHEBI:29105"/>
        <label>1</label>
        <note>catalytic</note>
    </ligand>
</feature>
<dbReference type="GO" id="GO:0006096">
    <property type="term" value="P:glycolytic process"/>
    <property type="evidence" value="ECO:0007669"/>
    <property type="project" value="InterPro"/>
</dbReference>
<comment type="cofactor">
    <cofactor evidence="6">
        <name>Zn(2+)</name>
        <dbReference type="ChEBI" id="CHEBI:29105"/>
    </cofactor>
    <text evidence="6">Binds 2 Zn(2+) ions per subunit. One is catalytic and the other provides a structural contribution.</text>
</comment>
<reference evidence="7 8" key="1">
    <citation type="submission" date="2019-10" db="EMBL/GenBank/DDBJ databases">
        <title>Extracellular Electron Transfer in a Candidatus Methanoperedens spp. Enrichment Culture.</title>
        <authorList>
            <person name="Berger S."/>
            <person name="Rangel Shaw D."/>
            <person name="Berben T."/>
            <person name="In 'T Zandt M."/>
            <person name="Frank J."/>
            <person name="Reimann J."/>
            <person name="Jetten M.S.M."/>
            <person name="Welte C.U."/>
        </authorList>
    </citation>
    <scope>NUCLEOTIDE SEQUENCE [LARGE SCALE GENOMIC DNA]</scope>
    <source>
        <strain evidence="7">SB12</strain>
    </source>
</reference>
<keyword evidence="3 7" id="KW-0456">Lyase</keyword>
<name>A0A833H596_9LEPT</name>
<evidence type="ECO:0000256" key="3">
    <source>
        <dbReference type="ARBA" id="ARBA00023239"/>
    </source>
</evidence>
<dbReference type="Gene3D" id="3.20.20.70">
    <property type="entry name" value="Aldolase class I"/>
    <property type="match status" value="1"/>
</dbReference>
<comment type="caution">
    <text evidence="7">The sequence shown here is derived from an EMBL/GenBank/DDBJ whole genome shotgun (WGS) entry which is preliminary data.</text>
</comment>
<keyword evidence="1 6" id="KW-0479">Metal-binding</keyword>
<feature type="binding site" evidence="5">
    <location>
        <position position="178"/>
    </location>
    <ligand>
        <name>dihydroxyacetone phosphate</name>
        <dbReference type="ChEBI" id="CHEBI:57642"/>
    </ligand>
</feature>